<dbReference type="InterPro" id="IPR053197">
    <property type="entry name" value="F-box_SCFL_complex_component"/>
</dbReference>
<organism evidence="1 2">
    <name type="scientific">Sorghum bicolor</name>
    <name type="common">Sorghum</name>
    <name type="synonym">Sorghum vulgare</name>
    <dbReference type="NCBI Taxonomy" id="4558"/>
    <lineage>
        <taxon>Eukaryota</taxon>
        <taxon>Viridiplantae</taxon>
        <taxon>Streptophyta</taxon>
        <taxon>Embryophyta</taxon>
        <taxon>Tracheophyta</taxon>
        <taxon>Spermatophyta</taxon>
        <taxon>Magnoliopsida</taxon>
        <taxon>Liliopsida</taxon>
        <taxon>Poales</taxon>
        <taxon>Poaceae</taxon>
        <taxon>PACMAD clade</taxon>
        <taxon>Panicoideae</taxon>
        <taxon>Andropogonodae</taxon>
        <taxon>Andropogoneae</taxon>
        <taxon>Sorghinae</taxon>
        <taxon>Sorghum</taxon>
    </lineage>
</organism>
<dbReference type="Gene3D" id="3.80.10.10">
    <property type="entry name" value="Ribonuclease Inhibitor"/>
    <property type="match status" value="1"/>
</dbReference>
<proteinExistence type="predicted"/>
<dbReference type="OMA" id="WYLDANF"/>
<evidence type="ECO:0000313" key="2">
    <source>
        <dbReference type="Proteomes" id="UP000000768"/>
    </source>
</evidence>
<name>A0A1W0VY34_SORBI</name>
<evidence type="ECO:0000313" key="1">
    <source>
        <dbReference type="EMBL" id="OQU87016.1"/>
    </source>
</evidence>
<reference evidence="1 2" key="1">
    <citation type="journal article" date="2009" name="Nature">
        <title>The Sorghum bicolor genome and the diversification of grasses.</title>
        <authorList>
            <person name="Paterson A.H."/>
            <person name="Bowers J.E."/>
            <person name="Bruggmann R."/>
            <person name="Dubchak I."/>
            <person name="Grimwood J."/>
            <person name="Gundlach H."/>
            <person name="Haberer G."/>
            <person name="Hellsten U."/>
            <person name="Mitros T."/>
            <person name="Poliakov A."/>
            <person name="Schmutz J."/>
            <person name="Spannagl M."/>
            <person name="Tang H."/>
            <person name="Wang X."/>
            <person name="Wicker T."/>
            <person name="Bharti A.K."/>
            <person name="Chapman J."/>
            <person name="Feltus F.A."/>
            <person name="Gowik U."/>
            <person name="Grigoriev I.V."/>
            <person name="Lyons E."/>
            <person name="Maher C.A."/>
            <person name="Martis M."/>
            <person name="Narechania A."/>
            <person name="Otillar R.P."/>
            <person name="Penning B.W."/>
            <person name="Salamov A.A."/>
            <person name="Wang Y."/>
            <person name="Zhang L."/>
            <person name="Carpita N.C."/>
            <person name="Freeling M."/>
            <person name="Gingle A.R."/>
            <person name="Hash C.T."/>
            <person name="Keller B."/>
            <person name="Klein P."/>
            <person name="Kresovich S."/>
            <person name="McCann M.C."/>
            <person name="Ming R."/>
            <person name="Peterson D.G."/>
            <person name="Mehboob-ur-Rahman"/>
            <person name="Ware D."/>
            <person name="Westhoff P."/>
            <person name="Mayer K.F."/>
            <person name="Messing J."/>
            <person name="Rokhsar D.S."/>
        </authorList>
    </citation>
    <scope>NUCLEOTIDE SEQUENCE [LARGE SCALE GENOMIC DNA]</scope>
    <source>
        <strain evidence="2">cv. BTx623</strain>
    </source>
</reference>
<sequence length="346" mass="39716">PQTCVLSKLWRDLWHDTRRINASCRAFQIDGREIDDHGRSLFKKFLSRLLLLRNPVPLDEFRLWYCIDGDRLYADAEEPNLWIRHAVLCQARSVEIFTWPDKLELNPAVFTSEHLTSLLLYSVVVTNGFFKQLQNGNAPINDIEIASQTLKFLSIGHDCSFQPRPNDPAHPPSFSLPNLILASLIFWLINMESLQTAYIDLLKHNDLPVDDIRQFLLGVSGVTKLEFCFGFGQEELMMGMDLQWCPKFNNLKFLSLDNWYLDANFYGLIAFLQNSPNLEHLTLNLKLKQHAKVPGALMGWAGNRPFTCEHLKTVEIICFEDDPATNSLMQFLVRCGISGGQIHIKH</sequence>
<dbReference type="InterPro" id="IPR032675">
    <property type="entry name" value="LRR_dom_sf"/>
</dbReference>
<keyword evidence="2" id="KW-1185">Reference proteome</keyword>
<feature type="non-terminal residue" evidence="1">
    <location>
        <position position="346"/>
    </location>
</feature>
<protein>
    <recommendedName>
        <fullName evidence="3">FBD domain-containing protein</fullName>
    </recommendedName>
</protein>
<dbReference type="PANTHER" id="PTHR34223">
    <property type="entry name" value="OS11G0201299 PROTEIN"/>
    <property type="match status" value="1"/>
</dbReference>
<accession>A0A1W0VY34</accession>
<dbReference type="Proteomes" id="UP000000768">
    <property type="component" value="Chromosome 3"/>
</dbReference>
<dbReference type="PANTHER" id="PTHR34223:SF96">
    <property type="entry name" value="FBD DOMAIN-CONTAINING PROTEIN"/>
    <property type="match status" value="1"/>
</dbReference>
<gene>
    <name evidence="1" type="ORF">SORBI_3003G189333</name>
</gene>
<dbReference type="EMBL" id="CM000762">
    <property type="protein sequence ID" value="OQU87016.1"/>
    <property type="molecule type" value="Genomic_DNA"/>
</dbReference>
<evidence type="ECO:0008006" key="3">
    <source>
        <dbReference type="Google" id="ProtNLM"/>
    </source>
</evidence>
<dbReference type="InParanoid" id="A0A1W0VY34"/>
<dbReference type="Gramene" id="OQU87016">
    <property type="protein sequence ID" value="OQU87016"/>
    <property type="gene ID" value="SORBI_3003G189333"/>
</dbReference>
<reference evidence="2" key="2">
    <citation type="journal article" date="2018" name="Plant J.">
        <title>The Sorghum bicolor reference genome: improved assembly, gene annotations, a transcriptome atlas, and signatures of genome organization.</title>
        <authorList>
            <person name="McCormick R.F."/>
            <person name="Truong S.K."/>
            <person name="Sreedasyam A."/>
            <person name="Jenkins J."/>
            <person name="Shu S."/>
            <person name="Sims D."/>
            <person name="Kennedy M."/>
            <person name="Amirebrahimi M."/>
            <person name="Weers B.D."/>
            <person name="McKinley B."/>
            <person name="Mattison A."/>
            <person name="Morishige D.T."/>
            <person name="Grimwood J."/>
            <person name="Schmutz J."/>
            <person name="Mullet J.E."/>
        </authorList>
    </citation>
    <scope>NUCLEOTIDE SEQUENCE [LARGE SCALE GENOMIC DNA]</scope>
    <source>
        <strain evidence="2">cv. BTx623</strain>
    </source>
</reference>
<dbReference type="AlphaFoldDB" id="A0A1W0VY34"/>